<dbReference type="PANTHER" id="PTHR31793:SF27">
    <property type="entry name" value="NOVEL THIOESTERASE SUPERFAMILY DOMAIN AND SAPOSIN A-TYPE DOMAIN CONTAINING PROTEIN (0610012H03RIK)"/>
    <property type="match status" value="1"/>
</dbReference>
<dbReference type="PIRSF" id="PIRSF003230">
    <property type="entry name" value="YbgC"/>
    <property type="match status" value="1"/>
</dbReference>
<dbReference type="Gene3D" id="3.10.129.10">
    <property type="entry name" value="Hotdog Thioesterase"/>
    <property type="match status" value="1"/>
</dbReference>
<evidence type="ECO:0000313" key="4">
    <source>
        <dbReference type="EMBL" id="SVA23420.1"/>
    </source>
</evidence>
<dbReference type="AlphaFoldDB" id="A0A381U5A2"/>
<evidence type="ECO:0000259" key="3">
    <source>
        <dbReference type="Pfam" id="PF03061"/>
    </source>
</evidence>
<protein>
    <recommendedName>
        <fullName evidence="3">Thioesterase domain-containing protein</fullName>
    </recommendedName>
</protein>
<accession>A0A381U5A2</accession>
<dbReference type="GO" id="GO:0047617">
    <property type="term" value="F:fatty acyl-CoA hydrolase activity"/>
    <property type="evidence" value="ECO:0007669"/>
    <property type="project" value="TreeGrafter"/>
</dbReference>
<reference evidence="4" key="1">
    <citation type="submission" date="2018-05" db="EMBL/GenBank/DDBJ databases">
        <authorList>
            <person name="Lanie J.A."/>
            <person name="Ng W.-L."/>
            <person name="Kazmierczak K.M."/>
            <person name="Andrzejewski T.M."/>
            <person name="Davidsen T.M."/>
            <person name="Wayne K.J."/>
            <person name="Tettelin H."/>
            <person name="Glass J.I."/>
            <person name="Rusch D."/>
            <person name="Podicherti R."/>
            <person name="Tsui H.-C.T."/>
            <person name="Winkler M.E."/>
        </authorList>
    </citation>
    <scope>NUCLEOTIDE SEQUENCE</scope>
</reference>
<dbReference type="InterPro" id="IPR006684">
    <property type="entry name" value="YbgC/YbaW"/>
</dbReference>
<dbReference type="CDD" id="cd00586">
    <property type="entry name" value="4HBT"/>
    <property type="match status" value="1"/>
</dbReference>
<evidence type="ECO:0000256" key="2">
    <source>
        <dbReference type="ARBA" id="ARBA00022801"/>
    </source>
</evidence>
<gene>
    <name evidence="4" type="ORF">METZ01_LOCUS76274</name>
</gene>
<keyword evidence="2" id="KW-0378">Hydrolase</keyword>
<feature type="domain" description="Thioesterase" evidence="3">
    <location>
        <begin position="22"/>
        <end position="105"/>
    </location>
</feature>
<proteinExistence type="inferred from homology"/>
<dbReference type="InterPro" id="IPR050563">
    <property type="entry name" value="4-hydroxybenzoyl-CoA_TE"/>
</dbReference>
<dbReference type="PANTHER" id="PTHR31793">
    <property type="entry name" value="4-HYDROXYBENZOYL-COA THIOESTERASE FAMILY MEMBER"/>
    <property type="match status" value="1"/>
</dbReference>
<dbReference type="InterPro" id="IPR029069">
    <property type="entry name" value="HotDog_dom_sf"/>
</dbReference>
<organism evidence="4">
    <name type="scientific">marine metagenome</name>
    <dbReference type="NCBI Taxonomy" id="408172"/>
    <lineage>
        <taxon>unclassified sequences</taxon>
        <taxon>metagenomes</taxon>
        <taxon>ecological metagenomes</taxon>
    </lineage>
</organism>
<sequence>MAKSDYKFIHTLRVRWKECDIQGIAFYGSYLDYIEVGEAEYFRNLGIYTLQEEPRKKFDLAAVKLTLEFKSSAKVDELIDLHMKIANMGRSSMVESTEIYRSGTDELLVTGERISVNFDSSKAKSRRIPDDIRAIIEKFENTGETPN</sequence>
<dbReference type="EMBL" id="UINC01005767">
    <property type="protein sequence ID" value="SVA23420.1"/>
    <property type="molecule type" value="Genomic_DNA"/>
</dbReference>
<comment type="similarity">
    <text evidence="1">Belongs to the 4-hydroxybenzoyl-CoA thioesterase family.</text>
</comment>
<dbReference type="InterPro" id="IPR006683">
    <property type="entry name" value="Thioestr_dom"/>
</dbReference>
<evidence type="ECO:0000256" key="1">
    <source>
        <dbReference type="ARBA" id="ARBA00005953"/>
    </source>
</evidence>
<name>A0A381U5A2_9ZZZZ</name>
<dbReference type="Pfam" id="PF03061">
    <property type="entry name" value="4HBT"/>
    <property type="match status" value="1"/>
</dbReference>
<dbReference type="SUPFAM" id="SSF54637">
    <property type="entry name" value="Thioesterase/thiol ester dehydrase-isomerase"/>
    <property type="match status" value="1"/>
</dbReference>